<comment type="caution">
    <text evidence="1">The sequence shown here is derived from an EMBL/GenBank/DDBJ whole genome shotgun (WGS) entry which is preliminary data.</text>
</comment>
<gene>
    <name evidence="1" type="ORF">ENV75_05045</name>
</gene>
<protein>
    <submittedName>
        <fullName evidence="1">Uncharacterized protein</fullName>
    </submittedName>
</protein>
<sequence length="161" mass="18340">MATMASKIKKALNPQEDIERVTVKKGKKAYEIADSKLAEIIRSARKTNIELSALKEIYEEFKRYIINIARDNIEDEGTVTFITEEGIECKVTFGYDCIIPEEHVEEVRKILGDKFEALVRIKTKYEGTSKLIEFATDADKGGEIAKYVVVKEKSPQISFKK</sequence>
<accession>A0A7C4AJR0</accession>
<organism evidence="1">
    <name type="scientific">Thermodesulfovibrio aggregans</name>
    <dbReference type="NCBI Taxonomy" id="86166"/>
    <lineage>
        <taxon>Bacteria</taxon>
        <taxon>Pseudomonadati</taxon>
        <taxon>Nitrospirota</taxon>
        <taxon>Thermodesulfovibrionia</taxon>
        <taxon>Thermodesulfovibrionales</taxon>
        <taxon>Thermodesulfovibrionaceae</taxon>
        <taxon>Thermodesulfovibrio</taxon>
    </lineage>
</organism>
<proteinExistence type="predicted"/>
<dbReference type="EMBL" id="DTHO01000055">
    <property type="protein sequence ID" value="HGG99796.1"/>
    <property type="molecule type" value="Genomic_DNA"/>
</dbReference>
<name>A0A7C4AJR0_9BACT</name>
<reference evidence="1" key="1">
    <citation type="journal article" date="2020" name="mSystems">
        <title>Genome- and Community-Level Interaction Insights into Carbon Utilization and Element Cycling Functions of Hydrothermarchaeota in Hydrothermal Sediment.</title>
        <authorList>
            <person name="Zhou Z."/>
            <person name="Liu Y."/>
            <person name="Xu W."/>
            <person name="Pan J."/>
            <person name="Luo Z.H."/>
            <person name="Li M."/>
        </authorList>
    </citation>
    <scope>NUCLEOTIDE SEQUENCE [LARGE SCALE GENOMIC DNA]</scope>
    <source>
        <strain evidence="1">SpSt-788</strain>
    </source>
</reference>
<evidence type="ECO:0000313" key="1">
    <source>
        <dbReference type="EMBL" id="HGG99796.1"/>
    </source>
</evidence>
<dbReference type="AlphaFoldDB" id="A0A7C4AJR0"/>